<name>A0A3N6LT28_9EURY</name>
<feature type="transmembrane region" description="Helical" evidence="1">
    <location>
        <begin position="54"/>
        <end position="72"/>
    </location>
</feature>
<proteinExistence type="predicted"/>
<dbReference type="InterPro" id="IPR058328">
    <property type="entry name" value="DUF8015"/>
</dbReference>
<sequence>MYEKRIGRPERDPFDALVDVLAAVDRYDLLLGIVPIAFAVALVAASLLGVSVTQAMIVPAIVGVFTIVDACYRNPPIDQGSR</sequence>
<dbReference type="AlphaFoldDB" id="A0A3N6LT28"/>
<dbReference type="Pfam" id="PF26047">
    <property type="entry name" value="DUF8015"/>
    <property type="match status" value="1"/>
</dbReference>
<evidence type="ECO:0000313" key="3">
    <source>
        <dbReference type="Proteomes" id="UP000273828"/>
    </source>
</evidence>
<keyword evidence="3" id="KW-1185">Reference proteome</keyword>
<evidence type="ECO:0000313" key="2">
    <source>
        <dbReference type="EMBL" id="RQG93168.1"/>
    </source>
</evidence>
<dbReference type="Proteomes" id="UP000273828">
    <property type="component" value="Unassembled WGS sequence"/>
</dbReference>
<organism evidence="2 3">
    <name type="scientific">Natrarchaeobius halalkaliphilus</name>
    <dbReference type="NCBI Taxonomy" id="1679091"/>
    <lineage>
        <taxon>Archaea</taxon>
        <taxon>Methanobacteriati</taxon>
        <taxon>Methanobacteriota</taxon>
        <taxon>Stenosarchaea group</taxon>
        <taxon>Halobacteria</taxon>
        <taxon>Halobacteriales</taxon>
        <taxon>Natrialbaceae</taxon>
        <taxon>Natrarchaeobius</taxon>
    </lineage>
</organism>
<keyword evidence="1" id="KW-0812">Transmembrane</keyword>
<gene>
    <name evidence="2" type="ORF">EA462_02900</name>
</gene>
<dbReference type="OrthoDB" id="170259at2157"/>
<feature type="transmembrane region" description="Helical" evidence="1">
    <location>
        <begin position="29"/>
        <end position="48"/>
    </location>
</feature>
<protein>
    <submittedName>
        <fullName evidence="2">Uncharacterized protein</fullName>
    </submittedName>
</protein>
<keyword evidence="1" id="KW-1133">Transmembrane helix</keyword>
<comment type="caution">
    <text evidence="2">The sequence shown here is derived from an EMBL/GenBank/DDBJ whole genome shotgun (WGS) entry which is preliminary data.</text>
</comment>
<dbReference type="EMBL" id="REFY01000001">
    <property type="protein sequence ID" value="RQG93168.1"/>
    <property type="molecule type" value="Genomic_DNA"/>
</dbReference>
<accession>A0A3N6LT28</accession>
<evidence type="ECO:0000256" key="1">
    <source>
        <dbReference type="SAM" id="Phobius"/>
    </source>
</evidence>
<keyword evidence="1" id="KW-0472">Membrane</keyword>
<reference evidence="2 3" key="1">
    <citation type="submission" date="2018-10" db="EMBL/GenBank/DDBJ databases">
        <title>Natrarchaeobius chitinivorans gen. nov., sp. nov., and Natrarchaeobius haloalkaliphilus sp. nov., alkaliphilic, chitin-utilizing haloarchaea from hypersaline alkaline lakes.</title>
        <authorList>
            <person name="Sorokin D.Y."/>
            <person name="Elcheninov A.G."/>
            <person name="Kostrikina N.A."/>
            <person name="Bale N.J."/>
            <person name="Sinninghe Damste J.S."/>
            <person name="Khijniak T.V."/>
            <person name="Kublanov I.V."/>
            <person name="Toshchakov S.V."/>
        </authorList>
    </citation>
    <scope>NUCLEOTIDE SEQUENCE [LARGE SCALE GENOMIC DNA]</scope>
    <source>
        <strain evidence="2 3">AArcht-Sl</strain>
    </source>
</reference>
<dbReference type="RefSeq" id="WP_124177055.1">
    <property type="nucleotide sequence ID" value="NZ_REFY01000001.1"/>
</dbReference>